<dbReference type="EMBL" id="JAVRQU010000001">
    <property type="protein sequence ID" value="KAK5707535.1"/>
    <property type="molecule type" value="Genomic_DNA"/>
</dbReference>
<organism evidence="2 3">
    <name type="scientific">Elasticomyces elasticus</name>
    <dbReference type="NCBI Taxonomy" id="574655"/>
    <lineage>
        <taxon>Eukaryota</taxon>
        <taxon>Fungi</taxon>
        <taxon>Dikarya</taxon>
        <taxon>Ascomycota</taxon>
        <taxon>Pezizomycotina</taxon>
        <taxon>Dothideomycetes</taxon>
        <taxon>Dothideomycetidae</taxon>
        <taxon>Mycosphaerellales</taxon>
        <taxon>Teratosphaeriaceae</taxon>
        <taxon>Elasticomyces</taxon>
    </lineage>
</organism>
<feature type="region of interest" description="Disordered" evidence="1">
    <location>
        <begin position="1"/>
        <end position="87"/>
    </location>
</feature>
<name>A0AAN7WJQ9_9PEZI</name>
<feature type="compositionally biased region" description="Gly residues" evidence="1">
    <location>
        <begin position="13"/>
        <end position="26"/>
    </location>
</feature>
<proteinExistence type="predicted"/>
<accession>A0AAN7WJQ9</accession>
<evidence type="ECO:0000313" key="2">
    <source>
        <dbReference type="EMBL" id="KAK5707535.1"/>
    </source>
</evidence>
<gene>
    <name evidence="2" type="ORF">LTR97_000072</name>
</gene>
<feature type="compositionally biased region" description="Gly residues" evidence="1">
    <location>
        <begin position="72"/>
        <end position="87"/>
    </location>
</feature>
<evidence type="ECO:0000313" key="3">
    <source>
        <dbReference type="Proteomes" id="UP001310594"/>
    </source>
</evidence>
<dbReference type="Proteomes" id="UP001310594">
    <property type="component" value="Unassembled WGS sequence"/>
</dbReference>
<sequence length="87" mass="8606">MSGLLNKAKEAMGKGGSSGGSSGGQPSGMEKQGTFILPKCIDKATDSAGMGDKYDDKINKFADGQLNNQIPGGAGTKQGGAGQQGGL</sequence>
<reference evidence="2" key="1">
    <citation type="submission" date="2023-08" db="EMBL/GenBank/DDBJ databases">
        <title>Black Yeasts Isolated from many extreme environments.</title>
        <authorList>
            <person name="Coleine C."/>
            <person name="Stajich J.E."/>
            <person name="Selbmann L."/>
        </authorList>
    </citation>
    <scope>NUCLEOTIDE SEQUENCE</scope>
    <source>
        <strain evidence="2">CCFEE 5810</strain>
    </source>
</reference>
<protein>
    <submittedName>
        <fullName evidence="2">Uncharacterized protein</fullName>
    </submittedName>
</protein>
<dbReference type="AlphaFoldDB" id="A0AAN7WJQ9"/>
<evidence type="ECO:0000256" key="1">
    <source>
        <dbReference type="SAM" id="MobiDB-lite"/>
    </source>
</evidence>
<comment type="caution">
    <text evidence="2">The sequence shown here is derived from an EMBL/GenBank/DDBJ whole genome shotgun (WGS) entry which is preliminary data.</text>
</comment>